<accession>A0AAV3B577</accession>
<protein>
    <submittedName>
        <fullName evidence="1">Uncharacterized protein</fullName>
    </submittedName>
</protein>
<gene>
    <name evidence="1" type="ORF">GDO54_006188</name>
</gene>
<reference evidence="1" key="1">
    <citation type="thesis" date="2020" institute="ProQuest LLC" country="789 East Eisenhower Parkway, Ann Arbor, MI, USA">
        <title>Comparative Genomics and Chromosome Evolution.</title>
        <authorList>
            <person name="Mudd A.B."/>
        </authorList>
    </citation>
    <scope>NUCLEOTIDE SEQUENCE</scope>
    <source>
        <strain evidence="1">1538</strain>
        <tissue evidence="1">Blood</tissue>
    </source>
</reference>
<dbReference type="Proteomes" id="UP001181693">
    <property type="component" value="Unassembled WGS sequence"/>
</dbReference>
<evidence type="ECO:0000313" key="2">
    <source>
        <dbReference type="Proteomes" id="UP001181693"/>
    </source>
</evidence>
<organism evidence="1 2">
    <name type="scientific">Pyxicephalus adspersus</name>
    <name type="common">African bullfrog</name>
    <dbReference type="NCBI Taxonomy" id="30357"/>
    <lineage>
        <taxon>Eukaryota</taxon>
        <taxon>Metazoa</taxon>
        <taxon>Chordata</taxon>
        <taxon>Craniata</taxon>
        <taxon>Vertebrata</taxon>
        <taxon>Euteleostomi</taxon>
        <taxon>Amphibia</taxon>
        <taxon>Batrachia</taxon>
        <taxon>Anura</taxon>
        <taxon>Neobatrachia</taxon>
        <taxon>Ranoidea</taxon>
        <taxon>Pyxicephalidae</taxon>
        <taxon>Pyxicephalinae</taxon>
        <taxon>Pyxicephalus</taxon>
    </lineage>
</organism>
<comment type="caution">
    <text evidence="1">The sequence shown here is derived from an EMBL/GenBank/DDBJ whole genome shotgun (WGS) entry which is preliminary data.</text>
</comment>
<proteinExistence type="predicted"/>
<dbReference type="EMBL" id="DYDO01000002">
    <property type="protein sequence ID" value="DBA30173.1"/>
    <property type="molecule type" value="Genomic_DNA"/>
</dbReference>
<keyword evidence="2" id="KW-1185">Reference proteome</keyword>
<evidence type="ECO:0000313" key="1">
    <source>
        <dbReference type="EMBL" id="DBA30173.1"/>
    </source>
</evidence>
<dbReference type="AlphaFoldDB" id="A0AAV3B577"/>
<name>A0AAV3B577_PYXAD</name>
<sequence>MMSLCLDDVTLVWYSKDPAGDFLRMKLSKVTQLLSPLLPWQYWPLVIKEELQLAPLQTNKLMWQASLSITKKKKILGSTAKISCMPPLFFRILLTIMHQRHVEYVTKSFIPI</sequence>